<keyword evidence="1" id="KW-0472">Membrane</keyword>
<organism evidence="2 3">
    <name type="scientific">Haloplanus salinus</name>
    <dbReference type="NCBI Taxonomy" id="1126245"/>
    <lineage>
        <taxon>Archaea</taxon>
        <taxon>Methanobacteriati</taxon>
        <taxon>Methanobacteriota</taxon>
        <taxon>Stenosarchaea group</taxon>
        <taxon>Halobacteria</taxon>
        <taxon>Halobacteriales</taxon>
        <taxon>Haloferacaceae</taxon>
        <taxon>Haloplanus</taxon>
    </lineage>
</organism>
<sequence length="64" mass="6396">MPSDESRADRASSDYVATVVGALAVGALASVAALSPSSPTVDDVTLVASVITVPVTAAREPARR</sequence>
<reference evidence="2 3" key="1">
    <citation type="submission" date="2018-07" db="EMBL/GenBank/DDBJ databases">
        <title>Genome sequences of Haloplanus salinus JCM 18368T.</title>
        <authorList>
            <person name="Kim Y.B."/>
            <person name="Roh S.W."/>
        </authorList>
    </citation>
    <scope>NUCLEOTIDE SEQUENCE [LARGE SCALE GENOMIC DNA]</scope>
    <source>
        <strain evidence="2 3">JCM 18368</strain>
    </source>
</reference>
<name>A0A368NDJ9_9EURY</name>
<protein>
    <submittedName>
        <fullName evidence="2">Uncharacterized protein</fullName>
    </submittedName>
</protein>
<feature type="transmembrane region" description="Helical" evidence="1">
    <location>
        <begin position="12"/>
        <end position="34"/>
    </location>
</feature>
<comment type="caution">
    <text evidence="2">The sequence shown here is derived from an EMBL/GenBank/DDBJ whole genome shotgun (WGS) entry which is preliminary data.</text>
</comment>
<dbReference type="AlphaFoldDB" id="A0A368NDJ9"/>
<evidence type="ECO:0000313" key="2">
    <source>
        <dbReference type="EMBL" id="RCU48558.1"/>
    </source>
</evidence>
<keyword evidence="3" id="KW-1185">Reference proteome</keyword>
<gene>
    <name evidence="2" type="ORF">DU504_01015</name>
</gene>
<evidence type="ECO:0000313" key="3">
    <source>
        <dbReference type="Proteomes" id="UP000252189"/>
    </source>
</evidence>
<keyword evidence="1" id="KW-0812">Transmembrane</keyword>
<accession>A0A368NDJ9</accession>
<dbReference type="Proteomes" id="UP000252189">
    <property type="component" value="Unassembled WGS sequence"/>
</dbReference>
<dbReference type="EMBL" id="QPHM01000001">
    <property type="protein sequence ID" value="RCU48558.1"/>
    <property type="molecule type" value="Genomic_DNA"/>
</dbReference>
<evidence type="ECO:0000256" key="1">
    <source>
        <dbReference type="SAM" id="Phobius"/>
    </source>
</evidence>
<keyword evidence="1" id="KW-1133">Transmembrane helix</keyword>
<proteinExistence type="predicted"/>